<feature type="transmembrane region" description="Helical" evidence="2">
    <location>
        <begin position="6"/>
        <end position="26"/>
    </location>
</feature>
<evidence type="ECO:0000256" key="1">
    <source>
        <dbReference type="SAM" id="MobiDB-lite"/>
    </source>
</evidence>
<feature type="region of interest" description="Disordered" evidence="1">
    <location>
        <begin position="34"/>
        <end position="53"/>
    </location>
</feature>
<proteinExistence type="predicted"/>
<organism evidence="3">
    <name type="scientific">marine sediment metagenome</name>
    <dbReference type="NCBI Taxonomy" id="412755"/>
    <lineage>
        <taxon>unclassified sequences</taxon>
        <taxon>metagenomes</taxon>
        <taxon>ecological metagenomes</taxon>
    </lineage>
</organism>
<sequence length="89" mass="9778">MTQESLLTVAIVAGAWVALELLKYIFSRTLEAATKNKREKKSGNPGNSVMSAGELRTQLGEIKELLRETRDAAIGAKAYARQTLDEVKK</sequence>
<comment type="caution">
    <text evidence="3">The sequence shown here is derived from an EMBL/GenBank/DDBJ whole genome shotgun (WGS) entry which is preliminary data.</text>
</comment>
<keyword evidence="2" id="KW-0812">Transmembrane</keyword>
<reference evidence="3" key="1">
    <citation type="journal article" date="2015" name="Nature">
        <title>Complex archaea that bridge the gap between prokaryotes and eukaryotes.</title>
        <authorList>
            <person name="Spang A."/>
            <person name="Saw J.H."/>
            <person name="Jorgensen S.L."/>
            <person name="Zaremba-Niedzwiedzka K."/>
            <person name="Martijn J."/>
            <person name="Lind A.E."/>
            <person name="van Eijk R."/>
            <person name="Schleper C."/>
            <person name="Guy L."/>
            <person name="Ettema T.J."/>
        </authorList>
    </citation>
    <scope>NUCLEOTIDE SEQUENCE</scope>
</reference>
<dbReference type="EMBL" id="LAZR01034741">
    <property type="protein sequence ID" value="KKL44489.1"/>
    <property type="molecule type" value="Genomic_DNA"/>
</dbReference>
<keyword evidence="2" id="KW-0472">Membrane</keyword>
<evidence type="ECO:0000256" key="2">
    <source>
        <dbReference type="SAM" id="Phobius"/>
    </source>
</evidence>
<keyword evidence="2" id="KW-1133">Transmembrane helix</keyword>
<evidence type="ECO:0000313" key="3">
    <source>
        <dbReference type="EMBL" id="KKL44489.1"/>
    </source>
</evidence>
<accession>A0A0F9C5N8</accession>
<protein>
    <submittedName>
        <fullName evidence="3">Uncharacterized protein</fullName>
    </submittedName>
</protein>
<gene>
    <name evidence="3" type="ORF">LCGC14_2365180</name>
</gene>
<dbReference type="AlphaFoldDB" id="A0A0F9C5N8"/>
<name>A0A0F9C5N8_9ZZZZ</name>